<reference evidence="7 8" key="1">
    <citation type="submission" date="2014-03" db="EMBL/GenBank/DDBJ databases">
        <title>Genomics of Bifidobacteria.</title>
        <authorList>
            <person name="Ventura M."/>
            <person name="Milani C."/>
            <person name="Lugli G.A."/>
        </authorList>
    </citation>
    <scope>NUCLEOTIDE SEQUENCE [LARGE SCALE GENOMIC DNA]</scope>
    <source>
        <strain evidence="7 8">LMG 10738</strain>
    </source>
</reference>
<dbReference type="SUPFAM" id="SSF53041">
    <property type="entry name" value="Resolvase-like"/>
    <property type="match status" value="1"/>
</dbReference>
<evidence type="ECO:0000256" key="1">
    <source>
        <dbReference type="ARBA" id="ARBA00022908"/>
    </source>
</evidence>
<dbReference type="RefSeq" id="WP_033518747.1">
    <property type="nucleotide sequence ID" value="NZ_JGYV01000001.1"/>
</dbReference>
<dbReference type="InterPro" id="IPR036162">
    <property type="entry name" value="Resolvase-like_N_sf"/>
</dbReference>
<evidence type="ECO:0000259" key="6">
    <source>
        <dbReference type="PROSITE" id="PS51736"/>
    </source>
</evidence>
<accession>A0A087B520</accession>
<evidence type="ECO:0000256" key="2">
    <source>
        <dbReference type="ARBA" id="ARBA00023125"/>
    </source>
</evidence>
<evidence type="ECO:0000256" key="4">
    <source>
        <dbReference type="PIRSR" id="PIRSR606118-50"/>
    </source>
</evidence>
<feature type="active site" description="O-(5'-phospho-DNA)-serine intermediate" evidence="4 5">
    <location>
        <position position="57"/>
    </location>
</feature>
<keyword evidence="8" id="KW-1185">Reference proteome</keyword>
<dbReference type="PANTHER" id="PTHR36172">
    <property type="match status" value="1"/>
</dbReference>
<keyword evidence="2" id="KW-0238">DNA-binding</keyword>
<dbReference type="Proteomes" id="UP000029067">
    <property type="component" value="Unassembled WGS sequence"/>
</dbReference>
<evidence type="ECO:0000313" key="7">
    <source>
        <dbReference type="EMBL" id="KFI66120.1"/>
    </source>
</evidence>
<evidence type="ECO:0000256" key="5">
    <source>
        <dbReference type="PROSITE-ProRule" id="PRU10137"/>
    </source>
</evidence>
<keyword evidence="3" id="KW-0233">DNA recombination</keyword>
<dbReference type="Gene3D" id="3.40.50.1390">
    <property type="entry name" value="Resolvase, N-terminal catalytic domain"/>
    <property type="match status" value="1"/>
</dbReference>
<sequence length="194" mass="21786">MKLSQYARNEGITYKGAYLRWKKGRIPGAYLDGTGHVVVPDPKVENLRNAAVYARVSTNRQKEDLERQAERMAAFANAAGYRVVKVVKEVGSGVNDHRVKLTRLLESDEWGTLVVEHKDRLTRVGFEWFRVLLARQGRNVVVANEAQDDTSDLMADMTSILYSFTARLYGLRGSKHRVQHAVKALQAPVDGESA</sequence>
<dbReference type="PROSITE" id="PS51736">
    <property type="entry name" value="RECOMBINASES_3"/>
    <property type="match status" value="1"/>
</dbReference>
<dbReference type="AlphaFoldDB" id="A0A087B520"/>
<comment type="caution">
    <text evidence="7">The sequence shown here is derived from an EMBL/GenBank/DDBJ whole genome shotgun (WGS) entry which is preliminary data.</text>
</comment>
<dbReference type="GO" id="GO:0015074">
    <property type="term" value="P:DNA integration"/>
    <property type="evidence" value="ECO:0007669"/>
    <property type="project" value="UniProtKB-KW"/>
</dbReference>
<dbReference type="SMART" id="SM00857">
    <property type="entry name" value="Resolvase"/>
    <property type="match status" value="1"/>
</dbReference>
<evidence type="ECO:0000256" key="3">
    <source>
        <dbReference type="ARBA" id="ARBA00023172"/>
    </source>
</evidence>
<organism evidence="7 8">
    <name type="scientific">Bifidobacterium cuniculi</name>
    <dbReference type="NCBI Taxonomy" id="1688"/>
    <lineage>
        <taxon>Bacteria</taxon>
        <taxon>Bacillati</taxon>
        <taxon>Actinomycetota</taxon>
        <taxon>Actinomycetes</taxon>
        <taxon>Bifidobacteriales</taxon>
        <taxon>Bifidobacteriaceae</taxon>
        <taxon>Bifidobacterium</taxon>
    </lineage>
</organism>
<feature type="domain" description="Resolvase/invertase-type recombinase catalytic" evidence="6">
    <location>
        <begin position="49"/>
        <end position="189"/>
    </location>
</feature>
<dbReference type="Gene3D" id="1.10.287.2170">
    <property type="match status" value="1"/>
</dbReference>
<dbReference type="Pfam" id="PF00239">
    <property type="entry name" value="Resolvase"/>
    <property type="match status" value="1"/>
</dbReference>
<dbReference type="STRING" id="1688.BCUN_0626"/>
<dbReference type="FunFam" id="3.40.50.1390:FF:000002">
    <property type="entry name" value="ORF1 in transposon ISC1904"/>
    <property type="match status" value="1"/>
</dbReference>
<dbReference type="GO" id="GO:0000150">
    <property type="term" value="F:DNA strand exchange activity"/>
    <property type="evidence" value="ECO:0007669"/>
    <property type="project" value="InterPro"/>
</dbReference>
<keyword evidence="7" id="KW-0808">Transferase</keyword>
<dbReference type="InterPro" id="IPR051491">
    <property type="entry name" value="Recombinase/Transposase-rel"/>
</dbReference>
<dbReference type="PANTHER" id="PTHR36172:SF1">
    <property type="entry name" value="RESOLVASE-RELATED"/>
    <property type="match status" value="1"/>
</dbReference>
<keyword evidence="1" id="KW-0229">DNA integration</keyword>
<dbReference type="GO" id="GO:0003677">
    <property type="term" value="F:DNA binding"/>
    <property type="evidence" value="ECO:0007669"/>
    <property type="project" value="UniProtKB-KW"/>
</dbReference>
<dbReference type="InterPro" id="IPR006119">
    <property type="entry name" value="Resolv_N"/>
</dbReference>
<evidence type="ECO:0000313" key="8">
    <source>
        <dbReference type="Proteomes" id="UP000029067"/>
    </source>
</evidence>
<gene>
    <name evidence="7" type="ORF">BCUN_0626</name>
</gene>
<dbReference type="EMBL" id="JGYV01000001">
    <property type="protein sequence ID" value="KFI66120.1"/>
    <property type="molecule type" value="Genomic_DNA"/>
</dbReference>
<dbReference type="GO" id="GO:0016740">
    <property type="term" value="F:transferase activity"/>
    <property type="evidence" value="ECO:0007669"/>
    <property type="project" value="UniProtKB-KW"/>
</dbReference>
<dbReference type="PROSITE" id="PS00397">
    <property type="entry name" value="RECOMBINASES_1"/>
    <property type="match status" value="1"/>
</dbReference>
<dbReference type="InterPro" id="IPR048046">
    <property type="entry name" value="Transpos_IS607"/>
</dbReference>
<dbReference type="InterPro" id="IPR006118">
    <property type="entry name" value="Recombinase_CS"/>
</dbReference>
<name>A0A087B520_9BIFI</name>
<proteinExistence type="predicted"/>
<dbReference type="NCBIfam" id="NF033518">
    <property type="entry name" value="transpos_IS607"/>
    <property type="match status" value="1"/>
</dbReference>
<protein>
    <submittedName>
        <fullName evidence="7">Acetyltransferase, GNAT family</fullName>
    </submittedName>
</protein>
<dbReference type="OrthoDB" id="9814833at2"/>
<dbReference type="eggNOG" id="COG2452">
    <property type="taxonomic scope" value="Bacteria"/>
</dbReference>